<reference evidence="2" key="2">
    <citation type="journal article" date="2015" name="Fish Shellfish Immunol.">
        <title>Early steps in the European eel (Anguilla anguilla)-Vibrio vulnificus interaction in the gills: Role of the RtxA13 toxin.</title>
        <authorList>
            <person name="Callol A."/>
            <person name="Pajuelo D."/>
            <person name="Ebbesson L."/>
            <person name="Teles M."/>
            <person name="MacKenzie S."/>
            <person name="Amaro C."/>
        </authorList>
    </citation>
    <scope>NUCLEOTIDE SEQUENCE</scope>
</reference>
<evidence type="ECO:0000256" key="1">
    <source>
        <dbReference type="SAM" id="Phobius"/>
    </source>
</evidence>
<feature type="transmembrane region" description="Helical" evidence="1">
    <location>
        <begin position="25"/>
        <end position="46"/>
    </location>
</feature>
<reference evidence="2" key="1">
    <citation type="submission" date="2014-11" db="EMBL/GenBank/DDBJ databases">
        <authorList>
            <person name="Amaro Gonzalez C."/>
        </authorList>
    </citation>
    <scope>NUCLEOTIDE SEQUENCE</scope>
</reference>
<sequence>MPACISAVGWTIRIMSCWVWRCCTVMWSCWTNTLGMCVSWILSLILRKPTSSWTSS</sequence>
<evidence type="ECO:0000313" key="2">
    <source>
        <dbReference type="EMBL" id="JAH75920.1"/>
    </source>
</evidence>
<keyword evidence="1" id="KW-0472">Membrane</keyword>
<dbReference type="EMBL" id="GBXM01032657">
    <property type="protein sequence ID" value="JAH75920.1"/>
    <property type="molecule type" value="Transcribed_RNA"/>
</dbReference>
<accession>A0A0E9VEQ1</accession>
<keyword evidence="1" id="KW-0812">Transmembrane</keyword>
<protein>
    <submittedName>
        <fullName evidence="2">Uncharacterized protein</fullName>
    </submittedName>
</protein>
<organism evidence="2">
    <name type="scientific">Anguilla anguilla</name>
    <name type="common">European freshwater eel</name>
    <name type="synonym">Muraena anguilla</name>
    <dbReference type="NCBI Taxonomy" id="7936"/>
    <lineage>
        <taxon>Eukaryota</taxon>
        <taxon>Metazoa</taxon>
        <taxon>Chordata</taxon>
        <taxon>Craniata</taxon>
        <taxon>Vertebrata</taxon>
        <taxon>Euteleostomi</taxon>
        <taxon>Actinopterygii</taxon>
        <taxon>Neopterygii</taxon>
        <taxon>Teleostei</taxon>
        <taxon>Anguilliformes</taxon>
        <taxon>Anguillidae</taxon>
        <taxon>Anguilla</taxon>
    </lineage>
</organism>
<keyword evidence="1" id="KW-1133">Transmembrane helix</keyword>
<proteinExistence type="predicted"/>
<dbReference type="AlphaFoldDB" id="A0A0E9VEQ1"/>
<name>A0A0E9VEQ1_ANGAN</name>